<dbReference type="EMBL" id="JAUSWA010000002">
    <property type="protein sequence ID" value="MDQ0492265.1"/>
    <property type="molecule type" value="Genomic_DNA"/>
</dbReference>
<comment type="caution">
    <text evidence="2">The sequence shown here is derived from an EMBL/GenBank/DDBJ whole genome shotgun (WGS) entry which is preliminary data.</text>
</comment>
<gene>
    <name evidence="2" type="ORF">QOZ95_000412</name>
</gene>
<evidence type="ECO:0000256" key="1">
    <source>
        <dbReference type="SAM" id="Phobius"/>
    </source>
</evidence>
<reference evidence="2 3" key="1">
    <citation type="submission" date="2023-07" db="EMBL/GenBank/DDBJ databases">
        <title>Genomic Encyclopedia of Type Strains, Phase IV (KMG-IV): sequencing the most valuable type-strain genomes for metagenomic binning, comparative biology and taxonomic classification.</title>
        <authorList>
            <person name="Goeker M."/>
        </authorList>
    </citation>
    <scope>NUCLEOTIDE SEQUENCE [LARGE SCALE GENOMIC DNA]</scope>
    <source>
        <strain evidence="2 3">DSM 14914</strain>
    </source>
</reference>
<sequence length="83" mass="8970">METDKFEERFERKKTQPNVYPVLGWLCVVVSLVFFPLLVGAAGVVFGYLTKKSGKDVQGVAIMSLAVACGLIGTLIGIIAPMH</sequence>
<keyword evidence="3" id="KW-1185">Reference proteome</keyword>
<evidence type="ECO:0000313" key="2">
    <source>
        <dbReference type="EMBL" id="MDQ0492265.1"/>
    </source>
</evidence>
<feature type="transmembrane region" description="Helical" evidence="1">
    <location>
        <begin position="22"/>
        <end position="48"/>
    </location>
</feature>
<evidence type="ECO:0000313" key="3">
    <source>
        <dbReference type="Proteomes" id="UP001242811"/>
    </source>
</evidence>
<dbReference type="RefSeq" id="WP_152380003.1">
    <property type="nucleotide sequence ID" value="NZ_CP045298.1"/>
</dbReference>
<protein>
    <submittedName>
        <fullName evidence="2">Membrane protein</fullName>
    </submittedName>
</protein>
<keyword evidence="1" id="KW-0812">Transmembrane</keyword>
<keyword evidence="1" id="KW-1133">Transmembrane helix</keyword>
<organism evidence="2 3">
    <name type="scientific">Paenibacillus brasilensis</name>
    <dbReference type="NCBI Taxonomy" id="128574"/>
    <lineage>
        <taxon>Bacteria</taxon>
        <taxon>Bacillati</taxon>
        <taxon>Bacillota</taxon>
        <taxon>Bacilli</taxon>
        <taxon>Bacillales</taxon>
        <taxon>Paenibacillaceae</taxon>
        <taxon>Paenibacillus</taxon>
    </lineage>
</organism>
<dbReference type="Proteomes" id="UP001242811">
    <property type="component" value="Unassembled WGS sequence"/>
</dbReference>
<accession>A0ABU0KUH8</accession>
<feature type="transmembrane region" description="Helical" evidence="1">
    <location>
        <begin position="60"/>
        <end position="80"/>
    </location>
</feature>
<keyword evidence="1" id="KW-0472">Membrane</keyword>
<name>A0ABU0KUH8_9BACL</name>
<proteinExistence type="predicted"/>